<dbReference type="Proteomes" id="UP000195338">
    <property type="component" value="Unassembled WGS sequence"/>
</dbReference>
<protein>
    <recommendedName>
        <fullName evidence="3">Cthe-2314-like HEPN domain-containing protein</fullName>
    </recommendedName>
</protein>
<proteinExistence type="predicted"/>
<keyword evidence="2" id="KW-1185">Reference proteome</keyword>
<organism evidence="1 2">
    <name type="scientific">Citrobacter europaeus</name>
    <dbReference type="NCBI Taxonomy" id="1914243"/>
    <lineage>
        <taxon>Bacteria</taxon>
        <taxon>Pseudomonadati</taxon>
        <taxon>Pseudomonadota</taxon>
        <taxon>Gammaproteobacteria</taxon>
        <taxon>Enterobacterales</taxon>
        <taxon>Enterobacteriaceae</taxon>
        <taxon>Citrobacter</taxon>
    </lineage>
</organism>
<sequence>MKVFAVCMECQIELGHPSFEPFMIPYFDDRIGYVECSRGHKSALMLQSQKFEVLMESGSEALLSGFTLEACASFSSALERVYEFAIKVFILNRGVSKEIFTKMFKEMSRQSERQLGAFMALYLTEVGKVYVPDQNVTKFRNGVIHKGEIPTESDAREYCSKVYSIIRNLTDVLCHDFSDAMNKAIHMDISERMEKIKPEIRITTSTGTNFFNLKSSGQATFEEALKIKKDAMEMFEGTMPVMRLLSQIVNDIKPMK</sequence>
<reference evidence="1 2" key="1">
    <citation type="submission" date="2016-04" db="EMBL/GenBank/DDBJ databases">
        <authorList>
            <person name="Mornico D."/>
        </authorList>
    </citation>
    <scope>NUCLEOTIDE SEQUENCE [LARGE SCALE GENOMIC DNA]</scope>
    <source>
        <strain evidence="1 2">A121</strain>
    </source>
</reference>
<gene>
    <name evidence="1" type="ORF">BN4901_3699</name>
</gene>
<name>A0ABY0JT82_9ENTR</name>
<evidence type="ECO:0000313" key="1">
    <source>
        <dbReference type="EMBL" id="SBW27065.1"/>
    </source>
</evidence>
<dbReference type="EMBL" id="FLUX01000037">
    <property type="protein sequence ID" value="SBW27065.1"/>
    <property type="molecule type" value="Genomic_DNA"/>
</dbReference>
<evidence type="ECO:0000313" key="2">
    <source>
        <dbReference type="Proteomes" id="UP000195338"/>
    </source>
</evidence>
<accession>A0ABY0JT82</accession>
<comment type="caution">
    <text evidence="1">The sequence shown here is derived from an EMBL/GenBank/DDBJ whole genome shotgun (WGS) entry which is preliminary data.</text>
</comment>
<dbReference type="RefSeq" id="WP_087051415.1">
    <property type="nucleotide sequence ID" value="NZ_FLUX01000037.1"/>
</dbReference>
<evidence type="ECO:0008006" key="3">
    <source>
        <dbReference type="Google" id="ProtNLM"/>
    </source>
</evidence>